<keyword evidence="1" id="KW-0479">Metal-binding</keyword>
<proteinExistence type="predicted"/>
<dbReference type="GO" id="GO:0008270">
    <property type="term" value="F:zinc ion binding"/>
    <property type="evidence" value="ECO:0007669"/>
    <property type="project" value="UniProtKB-KW"/>
</dbReference>
<organism evidence="5 6">
    <name type="scientific">Polarella glacialis</name>
    <name type="common">Dinoflagellate</name>
    <dbReference type="NCBI Taxonomy" id="89957"/>
    <lineage>
        <taxon>Eukaryota</taxon>
        <taxon>Sar</taxon>
        <taxon>Alveolata</taxon>
        <taxon>Dinophyceae</taxon>
        <taxon>Suessiales</taxon>
        <taxon>Suessiaceae</taxon>
        <taxon>Polarella</taxon>
    </lineage>
</organism>
<dbReference type="SMART" id="SM00396">
    <property type="entry name" value="ZnF_UBR1"/>
    <property type="match status" value="1"/>
</dbReference>
<keyword evidence="3" id="KW-0862">Zinc</keyword>
<dbReference type="InterPro" id="IPR003126">
    <property type="entry name" value="Znf_UBR"/>
</dbReference>
<sequence>MWLLTGRWKEEPPRSRVGTFTRARSERHLCLIWTALQGGGVGKLVMTSWECLTCGYELVCSACARTCHDGHDLVEITQQTTPLSFFVEESTGYCDCGFNGIAGQCCALRISESEHPPSE</sequence>
<name>A0A813K7Y7_POLGL</name>
<dbReference type="AlphaFoldDB" id="A0A813K7Y7"/>
<dbReference type="EMBL" id="CAJNNW010029258">
    <property type="protein sequence ID" value="CAE8699633.1"/>
    <property type="molecule type" value="Genomic_DNA"/>
</dbReference>
<feature type="domain" description="UBR-type" evidence="4">
    <location>
        <begin position="31"/>
        <end position="110"/>
    </location>
</feature>
<accession>A0A813K7Y7</accession>
<evidence type="ECO:0000313" key="5">
    <source>
        <dbReference type="EMBL" id="CAE8699633.1"/>
    </source>
</evidence>
<gene>
    <name evidence="5" type="ORF">PGLA2088_LOCUS31252</name>
</gene>
<evidence type="ECO:0000256" key="3">
    <source>
        <dbReference type="ARBA" id="ARBA00022833"/>
    </source>
</evidence>
<evidence type="ECO:0000313" key="6">
    <source>
        <dbReference type="Proteomes" id="UP000626109"/>
    </source>
</evidence>
<evidence type="ECO:0000256" key="2">
    <source>
        <dbReference type="ARBA" id="ARBA00022771"/>
    </source>
</evidence>
<evidence type="ECO:0000256" key="1">
    <source>
        <dbReference type="ARBA" id="ARBA00022723"/>
    </source>
</evidence>
<reference evidence="5" key="1">
    <citation type="submission" date="2021-02" db="EMBL/GenBank/DDBJ databases">
        <authorList>
            <person name="Dougan E. K."/>
            <person name="Rhodes N."/>
            <person name="Thang M."/>
            <person name="Chan C."/>
        </authorList>
    </citation>
    <scope>NUCLEOTIDE SEQUENCE</scope>
</reference>
<evidence type="ECO:0000259" key="4">
    <source>
        <dbReference type="SMART" id="SM00396"/>
    </source>
</evidence>
<keyword evidence="2" id="KW-0863">Zinc-finger</keyword>
<comment type="caution">
    <text evidence="5">The sequence shown here is derived from an EMBL/GenBank/DDBJ whole genome shotgun (WGS) entry which is preliminary data.</text>
</comment>
<protein>
    <recommendedName>
        <fullName evidence="4">UBR-type domain-containing protein</fullName>
    </recommendedName>
</protein>
<dbReference type="Proteomes" id="UP000626109">
    <property type="component" value="Unassembled WGS sequence"/>
</dbReference>